<evidence type="ECO:0000259" key="18">
    <source>
        <dbReference type="Pfam" id="PF16212"/>
    </source>
</evidence>
<evidence type="ECO:0000256" key="7">
    <source>
        <dbReference type="ARBA" id="ARBA00022840"/>
    </source>
</evidence>
<evidence type="ECO:0000313" key="20">
    <source>
        <dbReference type="Proteomes" id="UP000673691"/>
    </source>
</evidence>
<dbReference type="GO" id="GO:0016887">
    <property type="term" value="F:ATP hydrolysis activity"/>
    <property type="evidence" value="ECO:0007669"/>
    <property type="project" value="InterPro"/>
</dbReference>
<feature type="binding site" evidence="14">
    <location>
        <position position="508"/>
    </location>
    <ligand>
        <name>ATP</name>
        <dbReference type="ChEBI" id="CHEBI:30616"/>
    </ligand>
</feature>
<feature type="binding site" evidence="14">
    <location>
        <position position="249"/>
    </location>
    <ligand>
        <name>ATP</name>
        <dbReference type="ChEBI" id="CHEBI:30616"/>
    </ligand>
</feature>
<keyword evidence="9 16" id="KW-1278">Translocase</keyword>
<feature type="binding site" evidence="14">
    <location>
        <position position="339"/>
    </location>
    <ligand>
        <name>ATP</name>
        <dbReference type="ChEBI" id="CHEBI:30616"/>
    </ligand>
</feature>
<dbReference type="GO" id="GO:0000287">
    <property type="term" value="F:magnesium ion binding"/>
    <property type="evidence" value="ECO:0007669"/>
    <property type="project" value="UniProtKB-UniRule"/>
</dbReference>
<sequence length="684" mass="74677">MTFRDPRVLEALAEAEYEGQQEAVSRQANDVRDFFALLAVCHTAVIEEPEEDESDDDEAIVAEGDESGKDGATKGEVPTSKKPPENPPTDEAPATTVPRGSAEAHAIPRYKAESPDENALVAAARDVGFAFLGEAKADESRSSSANRRRSSLSVSSAAGPTKKFIDISVPSGNAQLRFEIIAVIQFDSTRKRMSVVVRRPKPWNDTALLLKGADAIVLDLLKKDQGKGRDHVVQAVMNSVDEFAGEGLRTLMLAWRPLDREILEEFLTAYKKACAAIHDRDKMIALVGMLTSPDAAGIVEKDMLLLGATGIEDRLGEGVPKAIRLLREAGIKLWVLTGDKMETAINIGYSCRLLEPETQVYRVSAAGGKRACLQAFRDLKARLSAEGAVTDYPPRESAPKSLAGKIRWSLRPSRIFFVCCGPREFLERRRKPVKLATHGNDRALVIEGQGLKHILDDPACRQDFLSLTTSCSSVVCCRGSPLQKAQVVELVRHGTGTLCLAVGDGANDVSMIQAANVGVGISGEEGVQAAMAADYAIAQFRHLAPLLLVHGTWSYARVSEMILNFFYKNVVFSLVPFWFMFVSQFSASLFYDYSYIMLYNTYASGPPSSFSDDRQIQPTGSLNELSSACAILVVMVVNVYNGLNTYYWTWMAQLSVWGSILTVFAFTIIYGEFQDSPLAGTAVA</sequence>
<feature type="binding site" evidence="14">
    <location>
        <position position="117"/>
    </location>
    <ligand>
        <name>ATP</name>
        <dbReference type="ChEBI" id="CHEBI:30616"/>
    </ligand>
</feature>
<organism evidence="19 20">
    <name type="scientific">Olpidium bornovanus</name>
    <dbReference type="NCBI Taxonomy" id="278681"/>
    <lineage>
        <taxon>Eukaryota</taxon>
        <taxon>Fungi</taxon>
        <taxon>Fungi incertae sedis</taxon>
        <taxon>Olpidiomycota</taxon>
        <taxon>Olpidiomycotina</taxon>
        <taxon>Olpidiomycetes</taxon>
        <taxon>Olpidiales</taxon>
        <taxon>Olpidiaceae</taxon>
        <taxon>Olpidium</taxon>
    </lineage>
</organism>
<dbReference type="InterPro" id="IPR006539">
    <property type="entry name" value="P-type_ATPase_IV"/>
</dbReference>
<comment type="catalytic activity">
    <reaction evidence="12 16">
        <text>ATP + H2O + phospholipidSide 1 = ADP + phosphate + phospholipidSide 2.</text>
        <dbReference type="EC" id="7.6.2.1"/>
    </reaction>
</comment>
<feature type="transmembrane region" description="Helical" evidence="16">
    <location>
        <begin position="647"/>
        <end position="670"/>
    </location>
</feature>
<dbReference type="GO" id="GO:0005524">
    <property type="term" value="F:ATP binding"/>
    <property type="evidence" value="ECO:0007669"/>
    <property type="project" value="UniProtKB-UniRule"/>
</dbReference>
<evidence type="ECO:0000256" key="13">
    <source>
        <dbReference type="ARBA" id="ARBA00049128"/>
    </source>
</evidence>
<dbReference type="Proteomes" id="UP000673691">
    <property type="component" value="Unassembled WGS sequence"/>
</dbReference>
<comment type="similarity">
    <text evidence="2 16">Belongs to the cation transport ATPase (P-type) (TC 3.A.3) family. Type IV subfamily.</text>
</comment>
<dbReference type="GO" id="GO:0140326">
    <property type="term" value="F:ATPase-coupled intramembrane lipid transporter activity"/>
    <property type="evidence" value="ECO:0007669"/>
    <property type="project" value="UniProtKB-EC"/>
</dbReference>
<protein>
    <recommendedName>
        <fullName evidence="16">Phospholipid-transporting ATPase</fullName>
        <ecNumber evidence="16">7.6.2.1</ecNumber>
    </recommendedName>
</protein>
<dbReference type="GO" id="GO:0005886">
    <property type="term" value="C:plasma membrane"/>
    <property type="evidence" value="ECO:0007669"/>
    <property type="project" value="TreeGrafter"/>
</dbReference>
<feature type="binding site" evidence="14">
    <location>
        <position position="507"/>
    </location>
    <ligand>
        <name>ATP</name>
        <dbReference type="ChEBI" id="CHEBI:30616"/>
    </ligand>
</feature>
<dbReference type="NCBIfam" id="TIGR01652">
    <property type="entry name" value="ATPase-Plipid"/>
    <property type="match status" value="1"/>
</dbReference>
<keyword evidence="3" id="KW-0813">Transport</keyword>
<dbReference type="InterPro" id="IPR036412">
    <property type="entry name" value="HAD-like_sf"/>
</dbReference>
<evidence type="ECO:0000313" key="19">
    <source>
        <dbReference type="EMBL" id="KAG5460126.1"/>
    </source>
</evidence>
<dbReference type="PANTHER" id="PTHR24092:SF180">
    <property type="entry name" value="PHOSPHOLIPID-TRANSPORTING ATPASE DNF1-RELATED"/>
    <property type="match status" value="1"/>
</dbReference>
<evidence type="ECO:0000256" key="3">
    <source>
        <dbReference type="ARBA" id="ARBA00022448"/>
    </source>
</evidence>
<keyword evidence="20" id="KW-1185">Reference proteome</keyword>
<dbReference type="InterPro" id="IPR001757">
    <property type="entry name" value="P_typ_ATPase"/>
</dbReference>
<comment type="caution">
    <text evidence="16">Lacks conserved residue(s) required for the propagation of feature annotation.</text>
</comment>
<keyword evidence="4 16" id="KW-0812">Transmembrane</keyword>
<dbReference type="Pfam" id="PF16212">
    <property type="entry name" value="PhoLip_ATPase_C"/>
    <property type="match status" value="2"/>
</dbReference>
<dbReference type="SUPFAM" id="SSF81660">
    <property type="entry name" value="Metal cation-transporting ATPase, ATP-binding domain N"/>
    <property type="match status" value="1"/>
</dbReference>
<comment type="subcellular location">
    <subcellularLocation>
        <location evidence="1">Endomembrane system</location>
        <topology evidence="1">Multi-pass membrane protein</topology>
    </subcellularLocation>
    <subcellularLocation>
        <location evidence="16">Membrane</location>
        <topology evidence="16">Multi-pass membrane protein</topology>
    </subcellularLocation>
</comment>
<feature type="binding site" evidence="14">
    <location>
        <position position="338"/>
    </location>
    <ligand>
        <name>ATP</name>
        <dbReference type="ChEBI" id="CHEBI:30616"/>
    </ligand>
</feature>
<keyword evidence="7 14" id="KW-0067">ATP-binding</keyword>
<dbReference type="EMBL" id="JAEFCI010005735">
    <property type="protein sequence ID" value="KAG5460126.1"/>
    <property type="molecule type" value="Genomic_DNA"/>
</dbReference>
<feature type="binding site" evidence="14">
    <location>
        <position position="337"/>
    </location>
    <ligand>
        <name>ATP</name>
        <dbReference type="ChEBI" id="CHEBI:30616"/>
    </ligand>
</feature>
<feature type="binding site" evidence="14">
    <location>
        <position position="211"/>
    </location>
    <ligand>
        <name>ATP</name>
        <dbReference type="ChEBI" id="CHEBI:30616"/>
    </ligand>
</feature>
<dbReference type="GO" id="GO:0045332">
    <property type="term" value="P:phospholipid translocation"/>
    <property type="evidence" value="ECO:0007669"/>
    <property type="project" value="TreeGrafter"/>
</dbReference>
<evidence type="ECO:0000256" key="4">
    <source>
        <dbReference type="ARBA" id="ARBA00022692"/>
    </source>
</evidence>
<dbReference type="InterPro" id="IPR023298">
    <property type="entry name" value="ATPase_P-typ_TM_dom_sf"/>
</dbReference>
<feature type="binding site" evidence="15">
    <location>
        <position position="508"/>
    </location>
    <ligand>
        <name>Mg(2+)</name>
        <dbReference type="ChEBI" id="CHEBI:18420"/>
    </ligand>
</feature>
<feature type="binding site" evidence="14">
    <location>
        <position position="484"/>
    </location>
    <ligand>
        <name>ATP</name>
        <dbReference type="ChEBI" id="CHEBI:30616"/>
    </ligand>
</feature>
<feature type="compositionally biased region" description="Acidic residues" evidence="17">
    <location>
        <begin position="47"/>
        <end position="65"/>
    </location>
</feature>
<evidence type="ECO:0000256" key="14">
    <source>
        <dbReference type="PIRSR" id="PIRSR606539-2"/>
    </source>
</evidence>
<dbReference type="OrthoDB" id="377733at2759"/>
<dbReference type="InterPro" id="IPR032630">
    <property type="entry name" value="P_typ_ATPase_c"/>
</dbReference>
<evidence type="ECO:0000256" key="16">
    <source>
        <dbReference type="RuleBase" id="RU362033"/>
    </source>
</evidence>
<feature type="binding site" evidence="15">
    <location>
        <position position="504"/>
    </location>
    <ligand>
        <name>Mg(2+)</name>
        <dbReference type="ChEBI" id="CHEBI:18420"/>
    </ligand>
</feature>
<evidence type="ECO:0000256" key="5">
    <source>
        <dbReference type="ARBA" id="ARBA00022723"/>
    </source>
</evidence>
<dbReference type="InterPro" id="IPR023214">
    <property type="entry name" value="HAD_sf"/>
</dbReference>
<reference evidence="19 20" key="1">
    <citation type="journal article" name="Sci. Rep.">
        <title>Genome-scale phylogenetic analyses confirm Olpidium as the closest living zoosporic fungus to the non-flagellated, terrestrial fungi.</title>
        <authorList>
            <person name="Chang Y."/>
            <person name="Rochon D."/>
            <person name="Sekimoto S."/>
            <person name="Wang Y."/>
            <person name="Chovatia M."/>
            <person name="Sandor L."/>
            <person name="Salamov A."/>
            <person name="Grigoriev I.V."/>
            <person name="Stajich J.E."/>
            <person name="Spatafora J.W."/>
        </authorList>
    </citation>
    <scope>NUCLEOTIDE SEQUENCE [LARGE SCALE GENOMIC DNA]</scope>
    <source>
        <strain evidence="19">S191</strain>
    </source>
</reference>
<evidence type="ECO:0000256" key="2">
    <source>
        <dbReference type="ARBA" id="ARBA00008109"/>
    </source>
</evidence>
<evidence type="ECO:0000256" key="15">
    <source>
        <dbReference type="PIRSR" id="PIRSR606539-3"/>
    </source>
</evidence>
<dbReference type="Gene3D" id="3.40.50.1000">
    <property type="entry name" value="HAD superfamily/HAD-like"/>
    <property type="match status" value="1"/>
</dbReference>
<gene>
    <name evidence="19" type="ORF">BJ554DRAFT_7865</name>
</gene>
<dbReference type="AlphaFoldDB" id="A0A8H7ZVC3"/>
<comment type="catalytic activity">
    <reaction evidence="13">
        <text>a 1,2-diacyl-sn-glycero-3-phosphoethanolamine(out) + ATP + H2O = a 1,2-diacyl-sn-glycero-3-phosphoethanolamine(in) + ADP + phosphate + H(+)</text>
        <dbReference type="Rhea" id="RHEA:66132"/>
        <dbReference type="ChEBI" id="CHEBI:15377"/>
        <dbReference type="ChEBI" id="CHEBI:15378"/>
        <dbReference type="ChEBI" id="CHEBI:30616"/>
        <dbReference type="ChEBI" id="CHEBI:43474"/>
        <dbReference type="ChEBI" id="CHEBI:64612"/>
        <dbReference type="ChEBI" id="CHEBI:456216"/>
    </reaction>
    <physiologicalReaction direction="left-to-right" evidence="13">
        <dbReference type="Rhea" id="RHEA:66133"/>
    </physiologicalReaction>
</comment>
<evidence type="ECO:0000256" key="8">
    <source>
        <dbReference type="ARBA" id="ARBA00022842"/>
    </source>
</evidence>
<name>A0A8H7ZVC3_9FUNG</name>
<accession>A0A8H7ZVC3</accession>
<feature type="domain" description="P-type ATPase C-terminal" evidence="18">
    <location>
        <begin position="618"/>
        <end position="675"/>
    </location>
</feature>
<proteinExistence type="inferred from homology"/>
<comment type="cofactor">
    <cofactor evidence="15">
        <name>Mg(2+)</name>
        <dbReference type="ChEBI" id="CHEBI:18420"/>
    </cofactor>
</comment>
<evidence type="ECO:0000256" key="12">
    <source>
        <dbReference type="ARBA" id="ARBA00034036"/>
    </source>
</evidence>
<feature type="domain" description="P-type ATPase C-terminal" evidence="18">
    <location>
        <begin position="530"/>
        <end position="603"/>
    </location>
</feature>
<evidence type="ECO:0000256" key="17">
    <source>
        <dbReference type="SAM" id="MobiDB-lite"/>
    </source>
</evidence>
<dbReference type="Pfam" id="PF13246">
    <property type="entry name" value="Cation_ATPase"/>
    <property type="match status" value="1"/>
</dbReference>
<feature type="region of interest" description="Disordered" evidence="17">
    <location>
        <begin position="46"/>
        <end position="104"/>
    </location>
</feature>
<dbReference type="EC" id="7.6.2.1" evidence="16"/>
<evidence type="ECO:0000256" key="11">
    <source>
        <dbReference type="ARBA" id="ARBA00023136"/>
    </source>
</evidence>
<dbReference type="Gene3D" id="3.40.1110.10">
    <property type="entry name" value="Calcium-transporting ATPase, cytoplasmic domain N"/>
    <property type="match status" value="1"/>
</dbReference>
<dbReference type="SUPFAM" id="SSF81665">
    <property type="entry name" value="Calcium ATPase, transmembrane domain M"/>
    <property type="match status" value="1"/>
</dbReference>
<comment type="caution">
    <text evidence="19">The sequence shown here is derived from an EMBL/GenBank/DDBJ whole genome shotgun (WGS) entry which is preliminary data.</text>
</comment>
<dbReference type="NCBIfam" id="TIGR01494">
    <property type="entry name" value="ATPase_P-type"/>
    <property type="match status" value="1"/>
</dbReference>
<feature type="transmembrane region" description="Helical" evidence="16">
    <location>
        <begin position="570"/>
        <end position="591"/>
    </location>
</feature>
<evidence type="ECO:0000256" key="6">
    <source>
        <dbReference type="ARBA" id="ARBA00022741"/>
    </source>
</evidence>
<keyword evidence="5 15" id="KW-0479">Metal-binding</keyword>
<evidence type="ECO:0000256" key="9">
    <source>
        <dbReference type="ARBA" id="ARBA00022967"/>
    </source>
</evidence>
<feature type="non-terminal residue" evidence="19">
    <location>
        <position position="684"/>
    </location>
</feature>
<feature type="binding site" evidence="14">
    <location>
        <position position="478"/>
    </location>
    <ligand>
        <name>ATP</name>
        <dbReference type="ChEBI" id="CHEBI:30616"/>
    </ligand>
</feature>
<feature type="binding site" evidence="14">
    <location>
        <position position="186"/>
    </location>
    <ligand>
        <name>ATP</name>
        <dbReference type="ChEBI" id="CHEBI:30616"/>
    </ligand>
</feature>
<evidence type="ECO:0000256" key="1">
    <source>
        <dbReference type="ARBA" id="ARBA00004127"/>
    </source>
</evidence>
<dbReference type="GO" id="GO:0012505">
    <property type="term" value="C:endomembrane system"/>
    <property type="evidence" value="ECO:0007669"/>
    <property type="project" value="UniProtKB-SubCell"/>
</dbReference>
<dbReference type="PANTHER" id="PTHR24092">
    <property type="entry name" value="PROBABLE PHOSPHOLIPID-TRANSPORTING ATPASE"/>
    <property type="match status" value="1"/>
</dbReference>
<dbReference type="InterPro" id="IPR023299">
    <property type="entry name" value="ATPase_P-typ_cyto_dom_N"/>
</dbReference>
<keyword evidence="11 16" id="KW-0472">Membrane</keyword>
<keyword evidence="10 16" id="KW-1133">Transmembrane helix</keyword>
<evidence type="ECO:0000256" key="10">
    <source>
        <dbReference type="ARBA" id="ARBA00022989"/>
    </source>
</evidence>
<keyword evidence="8 15" id="KW-0460">Magnesium</keyword>
<dbReference type="SUPFAM" id="SSF56784">
    <property type="entry name" value="HAD-like"/>
    <property type="match status" value="1"/>
</dbReference>
<keyword evidence="6 14" id="KW-0547">Nucleotide-binding</keyword>